<feature type="signal peptide" evidence="1">
    <location>
        <begin position="1"/>
        <end position="21"/>
    </location>
</feature>
<dbReference type="SUPFAM" id="SSF51445">
    <property type="entry name" value="(Trans)glycosidases"/>
    <property type="match status" value="1"/>
</dbReference>
<protein>
    <submittedName>
        <fullName evidence="3">T9SS type A sorting domain-containing protein</fullName>
    </submittedName>
</protein>
<feature type="chain" id="PRO_5037610721" evidence="1">
    <location>
        <begin position="22"/>
        <end position="441"/>
    </location>
</feature>
<keyword evidence="1" id="KW-0732">Signal</keyword>
<evidence type="ECO:0000256" key="1">
    <source>
        <dbReference type="SAM" id="SignalP"/>
    </source>
</evidence>
<reference evidence="3" key="1">
    <citation type="submission" date="2022-09" db="EMBL/GenBank/DDBJ databases">
        <title>Aureispira anguillicida sp. nov., isolated from Leptocephalus of Japanese eel Anguilla japonica.</title>
        <authorList>
            <person name="Yuasa K."/>
            <person name="Mekata T."/>
            <person name="Ikunari K."/>
        </authorList>
    </citation>
    <scope>NUCLEOTIDE SEQUENCE</scope>
    <source>
        <strain evidence="3">EL160426</strain>
    </source>
</reference>
<dbReference type="EMBL" id="AP026867">
    <property type="protein sequence ID" value="BDS10134.1"/>
    <property type="molecule type" value="Genomic_DNA"/>
</dbReference>
<proteinExistence type="predicted"/>
<gene>
    <name evidence="3" type="ORF">AsAng_0008420</name>
</gene>
<dbReference type="InterPro" id="IPR026444">
    <property type="entry name" value="Secre_tail"/>
</dbReference>
<evidence type="ECO:0000259" key="2">
    <source>
        <dbReference type="Pfam" id="PF18962"/>
    </source>
</evidence>
<dbReference type="Proteomes" id="UP001060919">
    <property type="component" value="Chromosome"/>
</dbReference>
<dbReference type="Pfam" id="PF18962">
    <property type="entry name" value="Por_Secre_tail"/>
    <property type="match status" value="1"/>
</dbReference>
<dbReference type="KEGG" id="aup:AsAng_0008420"/>
<sequence>MKQTVITLLLFSIIYSITAQQDTCLNNLTLGISFPPVADNTQRSFAKNHLDFLGVTKIRFAENWAFREPSQGNFNWQPLDDRINWAYNNGYEILLTIQSNAPNWACSVLQNPQSCVFNNNNDFKTYIDLLLQRYPNKISKIQFGNEWQASYWYVGSANDFIQANNILYHAVQTHSPTTKVVLGGFTTISLRFLAGCNGYVNSFYDDDGVFYDATYLATHCPTPAIQNVVNRIDSVLQYAEYDMIDLHFYDDVEQWDDYYLNFSDTISKPIIVSEFGGPNMNYEPYSDAFQADRIFKYVNTLDSLQIAEAYFFKLVEGTANPAHSTSGLIDDTTLLEKPAYHLFKAFIACSPLSIQDFQYDKKIKFYPNPMKDYTTIEFQEKNQGNEKTISIYGSNGKIVWFKEGIYNNYYTLKRGTLTAGFYSVKIRDKTGVIARGKLIVE</sequence>
<dbReference type="InterPro" id="IPR017853">
    <property type="entry name" value="GH"/>
</dbReference>
<feature type="domain" description="Secretion system C-terminal sorting" evidence="2">
    <location>
        <begin position="366"/>
        <end position="440"/>
    </location>
</feature>
<evidence type="ECO:0000313" key="3">
    <source>
        <dbReference type="EMBL" id="BDS10134.1"/>
    </source>
</evidence>
<dbReference type="NCBIfam" id="TIGR04183">
    <property type="entry name" value="Por_Secre_tail"/>
    <property type="match status" value="1"/>
</dbReference>
<name>A0A916DNV6_9BACT</name>
<dbReference type="AlphaFoldDB" id="A0A916DNV6"/>
<dbReference type="Gene3D" id="3.20.20.80">
    <property type="entry name" value="Glycosidases"/>
    <property type="match status" value="1"/>
</dbReference>
<accession>A0A916DNV6</accession>
<organism evidence="3 4">
    <name type="scientific">Aureispira anguillae</name>
    <dbReference type="NCBI Taxonomy" id="2864201"/>
    <lineage>
        <taxon>Bacteria</taxon>
        <taxon>Pseudomonadati</taxon>
        <taxon>Bacteroidota</taxon>
        <taxon>Saprospiria</taxon>
        <taxon>Saprospirales</taxon>
        <taxon>Saprospiraceae</taxon>
        <taxon>Aureispira</taxon>
    </lineage>
</organism>
<keyword evidence="4" id="KW-1185">Reference proteome</keyword>
<evidence type="ECO:0000313" key="4">
    <source>
        <dbReference type="Proteomes" id="UP001060919"/>
    </source>
</evidence>
<dbReference type="RefSeq" id="WP_264791468.1">
    <property type="nucleotide sequence ID" value="NZ_AP026867.1"/>
</dbReference>